<dbReference type="Proteomes" id="UP000615446">
    <property type="component" value="Unassembled WGS sequence"/>
</dbReference>
<evidence type="ECO:0000313" key="2">
    <source>
        <dbReference type="Proteomes" id="UP000615446"/>
    </source>
</evidence>
<accession>A0A8H3M127</accession>
<dbReference type="OrthoDB" id="10390531at2759"/>
<dbReference type="EMBL" id="BLAL01000274">
    <property type="protein sequence ID" value="GES98708.1"/>
    <property type="molecule type" value="Genomic_DNA"/>
</dbReference>
<gene>
    <name evidence="1" type="ORF">RCL2_002524400</name>
</gene>
<comment type="caution">
    <text evidence="1">The sequence shown here is derived from an EMBL/GenBank/DDBJ whole genome shotgun (WGS) entry which is preliminary data.</text>
</comment>
<dbReference type="AlphaFoldDB" id="A0A8H3M127"/>
<organism evidence="1 2">
    <name type="scientific">Rhizophagus clarus</name>
    <dbReference type="NCBI Taxonomy" id="94130"/>
    <lineage>
        <taxon>Eukaryota</taxon>
        <taxon>Fungi</taxon>
        <taxon>Fungi incertae sedis</taxon>
        <taxon>Mucoromycota</taxon>
        <taxon>Glomeromycotina</taxon>
        <taxon>Glomeromycetes</taxon>
        <taxon>Glomerales</taxon>
        <taxon>Glomeraceae</taxon>
        <taxon>Rhizophagus</taxon>
    </lineage>
</organism>
<proteinExistence type="predicted"/>
<name>A0A8H3M127_9GLOM</name>
<protein>
    <submittedName>
        <fullName evidence="1">Uncharacterized protein</fullName>
    </submittedName>
</protein>
<sequence length="94" mass="10776">MMIFLRKVKSICDEILKSHRLCAYSEPPFNTSQNGRIRPFYTRSPPSNNLTYSEPQAYYFSDFFGGTTKHTTNGEEVVILFADALCKVNCIIIE</sequence>
<reference evidence="1" key="1">
    <citation type="submission" date="2019-10" db="EMBL/GenBank/DDBJ databases">
        <title>Conservation and host-specific expression of non-tandemly repeated heterogenous ribosome RNA gene in arbuscular mycorrhizal fungi.</title>
        <authorList>
            <person name="Maeda T."/>
            <person name="Kobayashi Y."/>
            <person name="Nakagawa T."/>
            <person name="Ezawa T."/>
            <person name="Yamaguchi K."/>
            <person name="Bino T."/>
            <person name="Nishimoto Y."/>
            <person name="Shigenobu S."/>
            <person name="Kawaguchi M."/>
        </authorList>
    </citation>
    <scope>NUCLEOTIDE SEQUENCE</scope>
    <source>
        <strain evidence="1">HR1</strain>
    </source>
</reference>
<evidence type="ECO:0000313" key="1">
    <source>
        <dbReference type="EMBL" id="GES98708.1"/>
    </source>
</evidence>